<keyword evidence="9" id="KW-0862">Zinc</keyword>
<evidence type="ECO:0000256" key="9">
    <source>
        <dbReference type="HAMAP-Rule" id="MF_00036"/>
    </source>
</evidence>
<dbReference type="Pfam" id="PF07973">
    <property type="entry name" value="tRNA_SAD"/>
    <property type="match status" value="1"/>
</dbReference>
<keyword evidence="9" id="KW-0963">Cytoplasm</keyword>
<dbReference type="GO" id="GO:0004813">
    <property type="term" value="F:alanine-tRNA ligase activity"/>
    <property type="evidence" value="ECO:0007669"/>
    <property type="project" value="UniProtKB-UniRule"/>
</dbReference>
<dbReference type="InterPro" id="IPR045864">
    <property type="entry name" value="aa-tRNA-synth_II/BPL/LPL"/>
</dbReference>
<dbReference type="Gene3D" id="3.30.54.20">
    <property type="match status" value="1"/>
</dbReference>
<dbReference type="EMBL" id="PCRO01000034">
    <property type="protein sequence ID" value="PIP22685.1"/>
    <property type="molecule type" value="Genomic_DNA"/>
</dbReference>
<dbReference type="InterPro" id="IPR018164">
    <property type="entry name" value="Ala-tRNA-synth_IIc_N"/>
</dbReference>
<evidence type="ECO:0000256" key="10">
    <source>
        <dbReference type="SAM" id="Coils"/>
    </source>
</evidence>
<evidence type="ECO:0000256" key="6">
    <source>
        <dbReference type="ARBA" id="ARBA00022884"/>
    </source>
</evidence>
<evidence type="ECO:0000313" key="12">
    <source>
        <dbReference type="EMBL" id="PIP22685.1"/>
    </source>
</evidence>
<evidence type="ECO:0000256" key="1">
    <source>
        <dbReference type="ARBA" id="ARBA00008226"/>
    </source>
</evidence>
<dbReference type="GO" id="GO:0002161">
    <property type="term" value="F:aminoacyl-tRNA deacylase activity"/>
    <property type="evidence" value="ECO:0007669"/>
    <property type="project" value="TreeGrafter"/>
</dbReference>
<proteinExistence type="inferred from homology"/>
<evidence type="ECO:0000256" key="4">
    <source>
        <dbReference type="ARBA" id="ARBA00022741"/>
    </source>
</evidence>
<gene>
    <name evidence="9" type="primary">alaS</name>
    <name evidence="12" type="ORF">COX37_02785</name>
</gene>
<accession>A0A2G9YTV6</accession>
<keyword evidence="7 9" id="KW-0648">Protein biosynthesis</keyword>
<evidence type="ECO:0000256" key="2">
    <source>
        <dbReference type="ARBA" id="ARBA00022555"/>
    </source>
</evidence>
<dbReference type="AlphaFoldDB" id="A0A2G9YTV6"/>
<feature type="binding site" evidence="9">
    <location>
        <position position="477"/>
    </location>
    <ligand>
        <name>Zn(2+)</name>
        <dbReference type="ChEBI" id="CHEBI:29105"/>
    </ligand>
</feature>
<keyword evidence="3 9" id="KW-0436">Ligase</keyword>
<dbReference type="GO" id="GO:0005737">
    <property type="term" value="C:cytoplasm"/>
    <property type="evidence" value="ECO:0007669"/>
    <property type="project" value="UniProtKB-SubCell"/>
</dbReference>
<feature type="binding site" evidence="9">
    <location>
        <position position="473"/>
    </location>
    <ligand>
        <name>Zn(2+)</name>
        <dbReference type="ChEBI" id="CHEBI:29105"/>
    </ligand>
</feature>
<dbReference type="SUPFAM" id="SSF55186">
    <property type="entry name" value="ThrRS/AlaRS common domain"/>
    <property type="match status" value="1"/>
</dbReference>
<keyword evidence="4 9" id="KW-0547">Nucleotide-binding</keyword>
<dbReference type="InterPro" id="IPR018163">
    <property type="entry name" value="Thr/Ala-tRNA-synth_IIc_edit"/>
</dbReference>
<dbReference type="InterPro" id="IPR002318">
    <property type="entry name" value="Ala-tRNA-lgiase_IIc"/>
</dbReference>
<dbReference type="Proteomes" id="UP000229976">
    <property type="component" value="Unassembled WGS sequence"/>
</dbReference>
<dbReference type="InterPro" id="IPR050058">
    <property type="entry name" value="Ala-tRNA_ligase"/>
</dbReference>
<name>A0A2G9YTV6_9BACT</name>
<dbReference type="GO" id="GO:0005524">
    <property type="term" value="F:ATP binding"/>
    <property type="evidence" value="ECO:0007669"/>
    <property type="project" value="UniProtKB-UniRule"/>
</dbReference>
<keyword evidence="9" id="KW-0479">Metal-binding</keyword>
<dbReference type="NCBIfam" id="NF002436">
    <property type="entry name" value="PRK01584.1"/>
    <property type="match status" value="1"/>
</dbReference>
<comment type="cofactor">
    <cofactor evidence="9">
        <name>Zn(2+)</name>
        <dbReference type="ChEBI" id="CHEBI:29105"/>
    </cofactor>
    <text evidence="9">Binds 1 zinc ion per subunit.</text>
</comment>
<evidence type="ECO:0000256" key="8">
    <source>
        <dbReference type="ARBA" id="ARBA00023146"/>
    </source>
</evidence>
<dbReference type="PANTHER" id="PTHR11777:SF9">
    <property type="entry name" value="ALANINE--TRNA LIGASE, CYTOPLASMIC"/>
    <property type="match status" value="1"/>
</dbReference>
<dbReference type="FunFam" id="3.30.980.10:FF:000004">
    <property type="entry name" value="Alanine--tRNA ligase, cytoplasmic"/>
    <property type="match status" value="1"/>
</dbReference>
<dbReference type="GO" id="GO:0008270">
    <property type="term" value="F:zinc ion binding"/>
    <property type="evidence" value="ECO:0007669"/>
    <property type="project" value="UniProtKB-UniRule"/>
</dbReference>
<dbReference type="GO" id="GO:0006419">
    <property type="term" value="P:alanyl-tRNA aminoacylation"/>
    <property type="evidence" value="ECO:0007669"/>
    <property type="project" value="UniProtKB-UniRule"/>
</dbReference>
<keyword evidence="8 9" id="KW-0030">Aminoacyl-tRNA synthetase</keyword>
<evidence type="ECO:0000256" key="7">
    <source>
        <dbReference type="ARBA" id="ARBA00022917"/>
    </source>
</evidence>
<comment type="caution">
    <text evidence="12">The sequence shown here is derived from an EMBL/GenBank/DDBJ whole genome shotgun (WGS) entry which is preliminary data.</text>
</comment>
<evidence type="ECO:0000259" key="11">
    <source>
        <dbReference type="PROSITE" id="PS50860"/>
    </source>
</evidence>
<feature type="domain" description="Alanyl-transfer RNA synthetases family profile" evidence="11">
    <location>
        <begin position="1"/>
        <end position="610"/>
    </location>
</feature>
<evidence type="ECO:0000313" key="13">
    <source>
        <dbReference type="Proteomes" id="UP000229976"/>
    </source>
</evidence>
<keyword evidence="6 9" id="KW-0694">RNA-binding</keyword>
<dbReference type="HAMAP" id="MF_00036_B">
    <property type="entry name" value="Ala_tRNA_synth_B"/>
    <property type="match status" value="1"/>
</dbReference>
<feature type="coiled-coil region" evidence="10">
    <location>
        <begin position="353"/>
        <end position="380"/>
    </location>
</feature>
<dbReference type="Pfam" id="PF01411">
    <property type="entry name" value="tRNA-synt_2c"/>
    <property type="match status" value="1"/>
</dbReference>
<protein>
    <recommendedName>
        <fullName evidence="9">Alanine--tRNA ligase</fullName>
        <ecNumber evidence="9">6.1.1.7</ecNumber>
    </recommendedName>
    <alternativeName>
        <fullName evidence="9">Alanyl-tRNA synthetase</fullName>
        <shortName evidence="9">AlaRS</shortName>
    </alternativeName>
</protein>
<reference evidence="12 13" key="1">
    <citation type="submission" date="2017-09" db="EMBL/GenBank/DDBJ databases">
        <title>Depth-based differentiation of microbial function through sediment-hosted aquifers and enrichment of novel symbionts in the deep terrestrial subsurface.</title>
        <authorList>
            <person name="Probst A.J."/>
            <person name="Ladd B."/>
            <person name="Jarett J.K."/>
            <person name="Geller-Mcgrath D.E."/>
            <person name="Sieber C.M."/>
            <person name="Emerson J.B."/>
            <person name="Anantharaman K."/>
            <person name="Thomas B.C."/>
            <person name="Malmstrom R."/>
            <person name="Stieglmeier M."/>
            <person name="Klingl A."/>
            <person name="Woyke T."/>
            <person name="Ryan C.M."/>
            <person name="Banfield J.F."/>
        </authorList>
    </citation>
    <scope>NUCLEOTIDE SEQUENCE [LARGE SCALE GENOMIC DNA]</scope>
    <source>
        <strain evidence="12">CG23_combo_of_CG06-09_8_20_14_all_39_17</strain>
    </source>
</reference>
<keyword evidence="5 9" id="KW-0067">ATP-binding</keyword>
<evidence type="ECO:0000256" key="3">
    <source>
        <dbReference type="ARBA" id="ARBA00022598"/>
    </source>
</evidence>
<sequence length="610" mass="69830">MKLFEVREKYLKFFQERGHKIIPSSSLIPENDPTTLFTGSGMQPLVPYLLGEQHPQGMRLADSQKSFRAEDIEEIGDNRHTTFFEMLGNWSLGNYFKEEQIQWIFEFLTKEIGLNPKNLYVTVFKGNEEFNLPKDEESADIWKRMFSSVGIEAGADRIFYYSEKKNWWSRPGVPSKMPIGEPGGPNSEVFWDFGVDLKIHESSPYKDEACHPNCDCGRFLEIGNNVFMKYKKTKDGFEDLPKKNVDFGGGLERITAVSNNNPDVFLADLFEIPISIIEKVSNKKYDESEKTIKAFRVILDHIRASVFLISDGAVPSNKDQGYFTRRLVRRAICFGNDIGILSDICAEVGRSFIEEYKEIYPELEKNKEAILKELTGEEDKFKITLEKGLKKFNEMLGKNGSEEISSHDVFDLYQTYGFPFEMTKELAKEKGIIVSDEDFKKWIEEHQEVSRKGAEKKFKGGLADSGEETRRLHTATHLLQSALRRVLGEGIFQKGSNITSERLRFDFSYGEKMTEERIKEVERIVNEWIKQDIEVVCEELSYESAKEKGATGLFEDKYSDIVKVYSIGDASCEICGGPHAKRTSELGIFKIIKEESSSSGIRRIKAIISK</sequence>
<dbReference type="InterPro" id="IPR018162">
    <property type="entry name" value="Ala-tRNA-ligase_IIc_anticod-bd"/>
</dbReference>
<dbReference type="CDD" id="cd00673">
    <property type="entry name" value="AlaRS_core"/>
    <property type="match status" value="1"/>
</dbReference>
<dbReference type="SUPFAM" id="SSF101353">
    <property type="entry name" value="Putative anticodon-binding domain of alanyl-tRNA synthetase (AlaRS)"/>
    <property type="match status" value="1"/>
</dbReference>
<comment type="similarity">
    <text evidence="1 9">Belongs to the class-II aminoacyl-tRNA synthetase family.</text>
</comment>
<comment type="function">
    <text evidence="9">Catalyzes the attachment of alanine to tRNA(Ala) in a two-step reaction: alanine is first activated by ATP to form Ala-AMP and then transferred to the acceptor end of tRNA(Ala). Also edits incorrectly charged Ser-tRNA(Ala) and Gly-tRNA(Ala) via its editing domain.</text>
</comment>
<dbReference type="EC" id="6.1.1.7" evidence="9"/>
<dbReference type="SMART" id="SM00863">
    <property type="entry name" value="tRNA_SAD"/>
    <property type="match status" value="1"/>
</dbReference>
<dbReference type="InterPro" id="IPR018165">
    <property type="entry name" value="Ala-tRNA-synth_IIc_core"/>
</dbReference>
<dbReference type="Gene3D" id="3.30.930.10">
    <property type="entry name" value="Bira Bifunctional Protein, Domain 2"/>
    <property type="match status" value="1"/>
</dbReference>
<dbReference type="PRINTS" id="PR00980">
    <property type="entry name" value="TRNASYNTHALA"/>
</dbReference>
<feature type="binding site" evidence="9">
    <location>
        <position position="575"/>
    </location>
    <ligand>
        <name>Zn(2+)</name>
        <dbReference type="ChEBI" id="CHEBI:29105"/>
    </ligand>
</feature>
<comment type="catalytic activity">
    <reaction evidence="9">
        <text>tRNA(Ala) + L-alanine + ATP = L-alanyl-tRNA(Ala) + AMP + diphosphate</text>
        <dbReference type="Rhea" id="RHEA:12540"/>
        <dbReference type="Rhea" id="RHEA-COMP:9657"/>
        <dbReference type="Rhea" id="RHEA-COMP:9923"/>
        <dbReference type="ChEBI" id="CHEBI:30616"/>
        <dbReference type="ChEBI" id="CHEBI:33019"/>
        <dbReference type="ChEBI" id="CHEBI:57972"/>
        <dbReference type="ChEBI" id="CHEBI:78442"/>
        <dbReference type="ChEBI" id="CHEBI:78497"/>
        <dbReference type="ChEBI" id="CHEBI:456215"/>
        <dbReference type="EC" id="6.1.1.7"/>
    </reaction>
</comment>
<dbReference type="GO" id="GO:0000049">
    <property type="term" value="F:tRNA binding"/>
    <property type="evidence" value="ECO:0007669"/>
    <property type="project" value="UniProtKB-KW"/>
</dbReference>
<evidence type="ECO:0000256" key="5">
    <source>
        <dbReference type="ARBA" id="ARBA00022840"/>
    </source>
</evidence>
<dbReference type="PANTHER" id="PTHR11777">
    <property type="entry name" value="ALANYL-TRNA SYNTHETASE"/>
    <property type="match status" value="1"/>
</dbReference>
<organism evidence="12 13">
    <name type="scientific">Candidatus Nealsonbacteria bacterium CG23_combo_of_CG06-09_8_20_14_all_39_17</name>
    <dbReference type="NCBI Taxonomy" id="1974722"/>
    <lineage>
        <taxon>Bacteria</taxon>
        <taxon>Candidatus Nealsoniibacteriota</taxon>
    </lineage>
</organism>
<dbReference type="SUPFAM" id="SSF55681">
    <property type="entry name" value="Class II aaRS and biotin synthetases"/>
    <property type="match status" value="1"/>
</dbReference>
<keyword evidence="2 9" id="KW-0820">tRNA-binding</keyword>
<comment type="subcellular location">
    <subcellularLocation>
        <location evidence="9">Cytoplasm</location>
    </subcellularLocation>
</comment>
<dbReference type="InterPro" id="IPR023033">
    <property type="entry name" value="Ala_tRNA_ligase_euk/bac"/>
</dbReference>
<comment type="domain">
    <text evidence="9">Consists of three domains; the N-terminal catalytic domain, the editing domain and the C-terminal C-Ala domain. The editing domain removes incorrectly charged amino acids, while the C-Ala domain, along with tRNA(Ala), serves as a bridge to cooperatively bring together the editing and aminoacylation centers thus stimulating deacylation of misacylated tRNAs.</text>
</comment>
<dbReference type="InterPro" id="IPR012947">
    <property type="entry name" value="tRNA_SAD"/>
</dbReference>
<dbReference type="Gene3D" id="3.30.980.10">
    <property type="entry name" value="Threonyl-trna Synthetase, Chain A, domain 2"/>
    <property type="match status" value="1"/>
</dbReference>
<feature type="binding site" evidence="9">
    <location>
        <position position="579"/>
    </location>
    <ligand>
        <name>Zn(2+)</name>
        <dbReference type="ChEBI" id="CHEBI:29105"/>
    </ligand>
</feature>
<keyword evidence="10" id="KW-0175">Coiled coil</keyword>
<dbReference type="PROSITE" id="PS50860">
    <property type="entry name" value="AA_TRNA_LIGASE_II_ALA"/>
    <property type="match status" value="1"/>
</dbReference>